<name>A0AAU7KCD7_9GAMM</name>
<dbReference type="EMBL" id="CP098827">
    <property type="protein sequence ID" value="XBO69244.1"/>
    <property type="molecule type" value="Genomic_DNA"/>
</dbReference>
<accession>A0AAU7KCD7</accession>
<sequence>MKHFITPSRKVVAFGVDGSQDHLITKDLKPVTLPDAPRETWIIDYEEGEVRVDRHKVFLLARNSAIRRINAAYEAELASIRSEYPESEQMTWDKQEREARAFLADSATDTPLLDAMATGRGIDKTELATRIIAKADAWMQASGLATGKRQALEGQVKAAETVEAVEAISWE</sequence>
<organism evidence="1">
    <name type="scientific">Halomonas sp. RT37</name>
    <dbReference type="NCBI Taxonomy" id="2950872"/>
    <lineage>
        <taxon>Bacteria</taxon>
        <taxon>Pseudomonadati</taxon>
        <taxon>Pseudomonadota</taxon>
        <taxon>Gammaproteobacteria</taxon>
        <taxon>Oceanospirillales</taxon>
        <taxon>Halomonadaceae</taxon>
        <taxon>Halomonas</taxon>
    </lineage>
</organism>
<reference evidence="1" key="1">
    <citation type="submission" date="2022-06" db="EMBL/GenBank/DDBJ databases">
        <title>A novel DMS-producing enzyme.</title>
        <authorList>
            <person name="Zhang Y."/>
        </authorList>
    </citation>
    <scope>NUCLEOTIDE SEQUENCE</scope>
    <source>
        <strain evidence="1">RT37</strain>
    </source>
</reference>
<evidence type="ECO:0008006" key="2">
    <source>
        <dbReference type="Google" id="ProtNLM"/>
    </source>
</evidence>
<dbReference type="RefSeq" id="WP_348826534.1">
    <property type="nucleotide sequence ID" value="NZ_CP098827.1"/>
</dbReference>
<proteinExistence type="predicted"/>
<gene>
    <name evidence="1" type="ORF">NFG58_11405</name>
</gene>
<protein>
    <recommendedName>
        <fullName evidence="2">DUF4376 domain-containing protein</fullName>
    </recommendedName>
</protein>
<dbReference type="AlphaFoldDB" id="A0AAU7KCD7"/>
<evidence type="ECO:0000313" key="1">
    <source>
        <dbReference type="EMBL" id="XBO69244.1"/>
    </source>
</evidence>